<dbReference type="InterPro" id="IPR011604">
    <property type="entry name" value="PDDEXK-like_dom_sf"/>
</dbReference>
<accession>A0A3E2MW45</accession>
<dbReference type="Gene3D" id="3.90.320.10">
    <property type="match status" value="1"/>
</dbReference>
<dbReference type="InterPro" id="IPR011335">
    <property type="entry name" value="Restrct_endonuc-II-like"/>
</dbReference>
<dbReference type="EMBL" id="PEDF01000080">
    <property type="protein sequence ID" value="RFZ41362.1"/>
    <property type="molecule type" value="Genomic_DNA"/>
</dbReference>
<evidence type="ECO:0000313" key="3">
    <source>
        <dbReference type="Proteomes" id="UP000257451"/>
    </source>
</evidence>
<sequence length="359" mass="40499">MTFNIGERVWWKTTATTIARGTVRELEDRPGVQPDGETGLVYLDRYQLYRWCEPGVYRPGQPGFIAPGTPEWLAAITPSKVAAILGVSRFESPYRLWHRMKGLVDPEPPKDIFDVGHDFEPAAANRWKRHNPGWRLSSGEVQFVSSDPATGFPAICTLDRRATRGRAHRVVEFKTARHLEEWGDDFTGECPEDYAAQCIAQMMFTGWWVNPAHLLVLGPYFNDHIYEIDWDQDVTAWMLEKCRTFYASLSSDTPPELDDSVATYECIRELHPEIDGTTVQVDPDLGMAVHNANEDQKASEAKLRGLKSQLLDQMGNAQYAVIGELKVADRRPHARGGVSLNLARKHPAVQHAELRSKTA</sequence>
<organism evidence="2 3">
    <name type="scientific">Mycobacterium marinum</name>
    <dbReference type="NCBI Taxonomy" id="1781"/>
    <lineage>
        <taxon>Bacteria</taxon>
        <taxon>Bacillati</taxon>
        <taxon>Actinomycetota</taxon>
        <taxon>Actinomycetes</taxon>
        <taxon>Mycobacteriales</taxon>
        <taxon>Mycobacteriaceae</taxon>
        <taxon>Mycobacterium</taxon>
        <taxon>Mycobacterium ulcerans group</taxon>
    </lineage>
</organism>
<name>A0A3E2MW45_MYCMR</name>
<feature type="domain" description="YqaJ viral recombinase" evidence="1">
    <location>
        <begin position="75"/>
        <end position="206"/>
    </location>
</feature>
<proteinExistence type="predicted"/>
<comment type="caution">
    <text evidence="2">The sequence shown here is derived from an EMBL/GenBank/DDBJ whole genome shotgun (WGS) entry which is preliminary data.</text>
</comment>
<evidence type="ECO:0000259" key="1">
    <source>
        <dbReference type="Pfam" id="PF09588"/>
    </source>
</evidence>
<evidence type="ECO:0000313" key="2">
    <source>
        <dbReference type="EMBL" id="RFZ41362.1"/>
    </source>
</evidence>
<gene>
    <name evidence="2" type="ORF">DAVIS_02631</name>
</gene>
<dbReference type="Proteomes" id="UP000257451">
    <property type="component" value="Unassembled WGS sequence"/>
</dbReference>
<dbReference type="AlphaFoldDB" id="A0A3E2MW45"/>
<dbReference type="RefSeq" id="WP_116267698.1">
    <property type="nucleotide sequence ID" value="NZ_CP025779.1"/>
</dbReference>
<dbReference type="InterPro" id="IPR019080">
    <property type="entry name" value="YqaJ_viral_recombinase"/>
</dbReference>
<dbReference type="Pfam" id="PF09588">
    <property type="entry name" value="YqaJ"/>
    <property type="match status" value="1"/>
</dbReference>
<dbReference type="SUPFAM" id="SSF52980">
    <property type="entry name" value="Restriction endonuclease-like"/>
    <property type="match status" value="1"/>
</dbReference>
<reference evidence="2 3" key="1">
    <citation type="journal article" date="2018" name="Sci. Rep.">
        <title>Extensive genomic diversity among Mycobacterium marinum strains revealed by whole genome sequencing.</title>
        <authorList>
            <person name="Das S."/>
            <person name="Pettersson B.M."/>
            <person name="Behra P.R."/>
            <person name="Mallick A."/>
            <person name="Cheramie M."/>
            <person name="Ramesh M."/>
            <person name="Shirreff L."/>
            <person name="DuCote T."/>
            <person name="Dasgupta S."/>
            <person name="Ennis D.G."/>
            <person name="Kirsebom L.A."/>
        </authorList>
    </citation>
    <scope>NUCLEOTIDE SEQUENCE [LARGE SCALE GENOMIC DNA]</scope>
    <source>
        <strain evidence="2 3">Davis1</strain>
    </source>
</reference>
<protein>
    <submittedName>
        <fullName evidence="2">YqaJ-like viral recombinase domain protein</fullName>
    </submittedName>
</protein>